<comment type="subcellular location">
    <subcellularLocation>
        <location evidence="1">Cell outer membrane</location>
    </subcellularLocation>
</comment>
<dbReference type="GO" id="GO:1990281">
    <property type="term" value="C:efflux pump complex"/>
    <property type="evidence" value="ECO:0007669"/>
    <property type="project" value="TreeGrafter"/>
</dbReference>
<dbReference type="GO" id="GO:0015288">
    <property type="term" value="F:porin activity"/>
    <property type="evidence" value="ECO:0007669"/>
    <property type="project" value="TreeGrafter"/>
</dbReference>
<keyword evidence="8" id="KW-0732">Signal</keyword>
<dbReference type="AlphaFoldDB" id="A0A9X3HV59"/>
<evidence type="ECO:0000256" key="7">
    <source>
        <dbReference type="ARBA" id="ARBA00023237"/>
    </source>
</evidence>
<accession>A0A9X3HV59</accession>
<dbReference type="Pfam" id="PF02321">
    <property type="entry name" value="OEP"/>
    <property type="match status" value="2"/>
</dbReference>
<gene>
    <name evidence="9" type="ORF">MD535_00075</name>
</gene>
<evidence type="ECO:0000256" key="6">
    <source>
        <dbReference type="ARBA" id="ARBA00023136"/>
    </source>
</evidence>
<keyword evidence="4" id="KW-1134">Transmembrane beta strand</keyword>
<evidence type="ECO:0000313" key="9">
    <source>
        <dbReference type="EMBL" id="MCW8344422.1"/>
    </source>
</evidence>
<evidence type="ECO:0000256" key="8">
    <source>
        <dbReference type="SAM" id="SignalP"/>
    </source>
</evidence>
<keyword evidence="7" id="KW-0998">Cell outer membrane</keyword>
<evidence type="ECO:0000256" key="4">
    <source>
        <dbReference type="ARBA" id="ARBA00022452"/>
    </source>
</evidence>
<dbReference type="GO" id="GO:0009279">
    <property type="term" value="C:cell outer membrane"/>
    <property type="evidence" value="ECO:0007669"/>
    <property type="project" value="UniProtKB-SubCell"/>
</dbReference>
<dbReference type="InterPro" id="IPR051906">
    <property type="entry name" value="TolC-like"/>
</dbReference>
<keyword evidence="3" id="KW-0813">Transport</keyword>
<protein>
    <submittedName>
        <fullName evidence="9">TolC family protein</fullName>
    </submittedName>
</protein>
<keyword evidence="6" id="KW-0472">Membrane</keyword>
<evidence type="ECO:0000256" key="3">
    <source>
        <dbReference type="ARBA" id="ARBA00022448"/>
    </source>
</evidence>
<dbReference type="SUPFAM" id="SSF56954">
    <property type="entry name" value="Outer membrane efflux proteins (OEP)"/>
    <property type="match status" value="1"/>
</dbReference>
<feature type="chain" id="PRO_5040921352" evidence="8">
    <location>
        <begin position="23"/>
        <end position="460"/>
    </location>
</feature>
<reference evidence="9" key="1">
    <citation type="submission" date="2022-02" db="EMBL/GenBank/DDBJ databases">
        <title>Vibrio sp. nov, a new bacterium isolated from seawater.</title>
        <authorList>
            <person name="Yuan Y."/>
        </authorList>
    </citation>
    <scope>NUCLEOTIDE SEQUENCE</scope>
    <source>
        <strain evidence="9">ZSDZ65</strain>
    </source>
</reference>
<name>A0A9X3HV59_9VIBR</name>
<sequence length="460" mass="51512">MWHFKSLISVICGLIYSFPAASSTVLEAVQVGLNNNVSLIASRKGVEESAYNIDVSRSNFLPKISADVKTTWNSSSTRLSGISDNESAYNDHGYGISLSQTLFNLSDIYAYGTSKLDLSIEEVKNEAKTQEIIEQITAQYFEYLKNGAKTRATKAELESSMSRLTQMNRNVSLGNVAASELYEVVAQKEGIANRLRSLHKDKEVILNRLSLLTQYPLIPSQDLKSQVLLTEIPFDKQTDLLGQAMKFNNDIILSQKTLERSFRTLKETGSNFTPNLSANASYRHEDTNNFDLSSNPNATGISDDRSLGLVLTVPITTGGSDYYAYQKNKKTIERNDLLLTDSQNTVKNDVETSILNINDFSQSVFTYETIIKANYSSYKGIKRAHSLGTRTITDLLSAESKLFNSIRDYESAKYDYVIESIKLDRLVGNLSPLSVEKIMLMMDNESTIRHQDIIPEHLKN</sequence>
<organism evidence="9 10">
    <name type="scientific">Vibrio qingdaonensis</name>
    <dbReference type="NCBI Taxonomy" id="2829491"/>
    <lineage>
        <taxon>Bacteria</taxon>
        <taxon>Pseudomonadati</taxon>
        <taxon>Pseudomonadota</taxon>
        <taxon>Gammaproteobacteria</taxon>
        <taxon>Vibrionales</taxon>
        <taxon>Vibrionaceae</taxon>
        <taxon>Vibrio</taxon>
    </lineage>
</organism>
<dbReference type="Proteomes" id="UP001155587">
    <property type="component" value="Unassembled WGS sequence"/>
</dbReference>
<keyword evidence="10" id="KW-1185">Reference proteome</keyword>
<dbReference type="PANTHER" id="PTHR30026">
    <property type="entry name" value="OUTER MEMBRANE PROTEIN TOLC"/>
    <property type="match status" value="1"/>
</dbReference>
<dbReference type="PANTHER" id="PTHR30026:SF20">
    <property type="entry name" value="OUTER MEMBRANE PROTEIN TOLC"/>
    <property type="match status" value="1"/>
</dbReference>
<proteinExistence type="inferred from homology"/>
<evidence type="ECO:0000256" key="5">
    <source>
        <dbReference type="ARBA" id="ARBA00022692"/>
    </source>
</evidence>
<evidence type="ECO:0000256" key="1">
    <source>
        <dbReference type="ARBA" id="ARBA00004442"/>
    </source>
</evidence>
<comment type="caution">
    <text evidence="9">The sequence shown here is derived from an EMBL/GenBank/DDBJ whole genome shotgun (WGS) entry which is preliminary data.</text>
</comment>
<dbReference type="Gene3D" id="1.20.1600.10">
    <property type="entry name" value="Outer membrane efflux proteins (OEP)"/>
    <property type="match status" value="1"/>
</dbReference>
<evidence type="ECO:0000313" key="10">
    <source>
        <dbReference type="Proteomes" id="UP001155587"/>
    </source>
</evidence>
<comment type="similarity">
    <text evidence="2">Belongs to the outer membrane factor (OMF) (TC 1.B.17) family.</text>
</comment>
<evidence type="ECO:0000256" key="2">
    <source>
        <dbReference type="ARBA" id="ARBA00007613"/>
    </source>
</evidence>
<feature type="signal peptide" evidence="8">
    <location>
        <begin position="1"/>
        <end position="22"/>
    </location>
</feature>
<dbReference type="RefSeq" id="WP_265672852.1">
    <property type="nucleotide sequence ID" value="NZ_JAKRRY010000001.1"/>
</dbReference>
<dbReference type="EMBL" id="JAKRRY010000001">
    <property type="protein sequence ID" value="MCW8344422.1"/>
    <property type="molecule type" value="Genomic_DNA"/>
</dbReference>
<keyword evidence="5" id="KW-0812">Transmembrane</keyword>
<dbReference type="InterPro" id="IPR003423">
    <property type="entry name" value="OMP_efflux"/>
</dbReference>
<dbReference type="GO" id="GO:0015562">
    <property type="term" value="F:efflux transmembrane transporter activity"/>
    <property type="evidence" value="ECO:0007669"/>
    <property type="project" value="InterPro"/>
</dbReference>